<comment type="caution">
    <text evidence="4">The sequence shown here is derived from an EMBL/GenBank/DDBJ whole genome shotgun (WGS) entry which is preliminary data.</text>
</comment>
<dbReference type="AlphaFoldDB" id="A0A4T0WX18"/>
<evidence type="ECO:0000256" key="1">
    <source>
        <dbReference type="ARBA" id="ARBA00006484"/>
    </source>
</evidence>
<feature type="transmembrane region" description="Helical" evidence="3">
    <location>
        <begin position="46"/>
        <end position="63"/>
    </location>
</feature>
<protein>
    <submittedName>
        <fullName evidence="4">Uncharacterized protein</fullName>
    </submittedName>
</protein>
<dbReference type="PRINTS" id="PR00081">
    <property type="entry name" value="GDHRDH"/>
</dbReference>
<dbReference type="Proteomes" id="UP000307173">
    <property type="component" value="Unassembled WGS sequence"/>
</dbReference>
<proteinExistence type="inferred from homology"/>
<dbReference type="SUPFAM" id="SSF51735">
    <property type="entry name" value="NAD(P)-binding Rossmann-fold domains"/>
    <property type="match status" value="1"/>
</dbReference>
<dbReference type="GO" id="GO:0016616">
    <property type="term" value="F:oxidoreductase activity, acting on the CH-OH group of donors, NAD or NADP as acceptor"/>
    <property type="evidence" value="ECO:0007669"/>
    <property type="project" value="TreeGrafter"/>
</dbReference>
<dbReference type="Pfam" id="PF00106">
    <property type="entry name" value="adh_short"/>
    <property type="match status" value="1"/>
</dbReference>
<comment type="similarity">
    <text evidence="1">Belongs to the short-chain dehydrogenases/reductases (SDR) family.</text>
</comment>
<dbReference type="STRING" id="52247.A0A4T0WX18"/>
<dbReference type="EMBL" id="SELW01000645">
    <property type="protein sequence ID" value="TID16234.1"/>
    <property type="molecule type" value="Genomic_DNA"/>
</dbReference>
<dbReference type="InterPro" id="IPR002347">
    <property type="entry name" value="SDR_fam"/>
</dbReference>
<name>A0A4T0WX18_9ASCO</name>
<dbReference type="Gene3D" id="3.40.50.720">
    <property type="entry name" value="NAD(P)-binding Rossmann-like Domain"/>
    <property type="match status" value="1"/>
</dbReference>
<reference evidence="4 5" key="1">
    <citation type="journal article" date="2019" name="Front. Genet.">
        <title>Whole-Genome Sequencing of the Opportunistic Yeast Pathogen Candida inconspicua Uncovers Its Hybrid Origin.</title>
        <authorList>
            <person name="Mixao V."/>
            <person name="Hansen A.P."/>
            <person name="Saus E."/>
            <person name="Boekhout T."/>
            <person name="Lass-Florl C."/>
            <person name="Gabaldon T."/>
        </authorList>
    </citation>
    <scope>NUCLEOTIDE SEQUENCE [LARGE SCALE GENOMIC DNA]</scope>
    <source>
        <strain evidence="4 5">CBS 180</strain>
    </source>
</reference>
<keyword evidence="3" id="KW-0812">Transmembrane</keyword>
<gene>
    <name evidence="4" type="ORF">CANINC_004233</name>
</gene>
<keyword evidence="2" id="KW-0560">Oxidoreductase</keyword>
<sequence>MLQYLVPSQPVVSLTLNLDTLVYILLLTIFNPVLVWVLVYFERITLLSALLIDFLWFVRFLNYKYRSQTISKKVYLITGGSNGLGYELVKLLCPKKEVEKIIIIDQHGRTEFDKNEKIHYVKFDLNQDLSKLTISLDDVDALICNAGMRQYRSVKELSNEEIMKIINTNWISHLKLIKQIIKKKSNYHVMVIGSVLGFVGPKNLGIYAGTKNALLSTMESLRTENKKGIFTMVLPGQLNSQMFADVQVNEFLAPVIDVQKLAKNLMYVIDNGMGGDFAYPLYGRLLPIYRILPYWLQMFCRWYSGMDDV</sequence>
<dbReference type="InterPro" id="IPR036291">
    <property type="entry name" value="NAD(P)-bd_dom_sf"/>
</dbReference>
<evidence type="ECO:0000256" key="3">
    <source>
        <dbReference type="SAM" id="Phobius"/>
    </source>
</evidence>
<feature type="transmembrane region" description="Helical" evidence="3">
    <location>
        <begin position="20"/>
        <end position="39"/>
    </location>
</feature>
<keyword evidence="3" id="KW-0472">Membrane</keyword>
<evidence type="ECO:0000313" key="4">
    <source>
        <dbReference type="EMBL" id="TID16234.1"/>
    </source>
</evidence>
<dbReference type="PANTHER" id="PTHR24322">
    <property type="entry name" value="PKSB"/>
    <property type="match status" value="1"/>
</dbReference>
<evidence type="ECO:0000256" key="2">
    <source>
        <dbReference type="ARBA" id="ARBA00023002"/>
    </source>
</evidence>
<organism evidence="4 5">
    <name type="scientific">Pichia inconspicua</name>
    <dbReference type="NCBI Taxonomy" id="52247"/>
    <lineage>
        <taxon>Eukaryota</taxon>
        <taxon>Fungi</taxon>
        <taxon>Dikarya</taxon>
        <taxon>Ascomycota</taxon>
        <taxon>Saccharomycotina</taxon>
        <taxon>Pichiomycetes</taxon>
        <taxon>Pichiales</taxon>
        <taxon>Pichiaceae</taxon>
        <taxon>Pichia</taxon>
    </lineage>
</organism>
<evidence type="ECO:0000313" key="5">
    <source>
        <dbReference type="Proteomes" id="UP000307173"/>
    </source>
</evidence>
<dbReference type="PANTHER" id="PTHR24322:SF736">
    <property type="entry name" value="RETINOL DEHYDROGENASE 10"/>
    <property type="match status" value="1"/>
</dbReference>
<accession>A0A4T0WX18</accession>
<keyword evidence="5" id="KW-1185">Reference proteome</keyword>
<keyword evidence="3" id="KW-1133">Transmembrane helix</keyword>
<dbReference type="OrthoDB" id="5840532at2759"/>